<accession>A0A3B6SFM5</accession>
<evidence type="ECO:0000256" key="3">
    <source>
        <dbReference type="ARBA" id="ARBA00022833"/>
    </source>
</evidence>
<dbReference type="Gramene" id="TraesCS7B03G0401600.1">
    <property type="protein sequence ID" value="TraesCS7B03G0401600.1.CDS1"/>
    <property type="gene ID" value="TraesCS7B03G0401600"/>
</dbReference>
<dbReference type="Gramene" id="TraesWEE_scaffold_022531_01G000100.1">
    <property type="protein sequence ID" value="TraesWEE_scaffold_022531_01G000100.1"/>
    <property type="gene ID" value="TraesWEE_scaffold_022531_01G000100"/>
</dbReference>
<dbReference type="Pfam" id="PF21361">
    <property type="entry name" value="Sina_ZnF"/>
    <property type="match status" value="1"/>
</dbReference>
<dbReference type="InterPro" id="IPR013083">
    <property type="entry name" value="Znf_RING/FYVE/PHD"/>
</dbReference>
<name>A0A3B6SFM5_WHEAT</name>
<dbReference type="Gramene" id="TraesCS7B02G147600.1">
    <property type="protein sequence ID" value="TraesCS7B02G147600.1.cds1"/>
    <property type="gene ID" value="TraesCS7B02G147600"/>
</dbReference>
<dbReference type="OrthoDB" id="605468at2759"/>
<reference evidence="7" key="1">
    <citation type="submission" date="2018-08" db="EMBL/GenBank/DDBJ databases">
        <authorList>
            <person name="Rossello M."/>
        </authorList>
    </citation>
    <scope>NUCLEOTIDE SEQUENCE [LARGE SCALE GENOMIC DNA]</scope>
    <source>
        <strain evidence="7">cv. Chinese Spring</strain>
    </source>
</reference>
<evidence type="ECO:0000313" key="8">
    <source>
        <dbReference type="Proteomes" id="UP000019116"/>
    </source>
</evidence>
<dbReference type="STRING" id="4565.A0A3B6SFM5"/>
<evidence type="ECO:0000313" key="7">
    <source>
        <dbReference type="EnsemblPlants" id="TraesCS7B02G147600.1.cds1"/>
    </source>
</evidence>
<dbReference type="PROSITE" id="PS51081">
    <property type="entry name" value="ZF_SIAH"/>
    <property type="match status" value="1"/>
</dbReference>
<evidence type="ECO:0000256" key="1">
    <source>
        <dbReference type="ARBA" id="ARBA00022723"/>
    </source>
</evidence>
<dbReference type="EnsemblPlants" id="TraesCS7B02G147600.1">
    <property type="protein sequence ID" value="TraesCS7B02G147600.1.cds1"/>
    <property type="gene ID" value="TraesCS7B02G147600"/>
</dbReference>
<keyword evidence="8" id="KW-1185">Reference proteome</keyword>
<feature type="domain" description="SIAH-type" evidence="6">
    <location>
        <begin position="44"/>
        <end position="102"/>
    </location>
</feature>
<proteinExistence type="predicted"/>
<sequence>MQCAAGCHTACSRCQSKLPGKRCHSCDQGGAYVRCPVMDGIVCSARVRCAYHQHGCPSYVPYYEPRDHESVCPHAPCSCTEPGCAFVGSPRRFLAHLIDAHSWPVHTIRYGTHLGLGVRASEPRVLLVAAEEDEAVFLLAIGALGPARAVSVVCVRANGEAGQQYGLKLWAHASNERAITLDCEVTSSAAPGEVAVETVEFLTVPPAKMTGPQADKEMVITVCIDKSF</sequence>
<dbReference type="PANTHER" id="PTHR46632:SF18">
    <property type="entry name" value="OS01G0122200 PROTEIN"/>
    <property type="match status" value="1"/>
</dbReference>
<evidence type="ECO:0000256" key="2">
    <source>
        <dbReference type="ARBA" id="ARBA00022771"/>
    </source>
</evidence>
<dbReference type="GO" id="GO:0008270">
    <property type="term" value="F:zinc ion binding"/>
    <property type="evidence" value="ECO:0007669"/>
    <property type="project" value="UniProtKB-KW"/>
</dbReference>
<dbReference type="SMR" id="A0A3B6SFM5"/>
<dbReference type="Gene3D" id="3.30.40.10">
    <property type="entry name" value="Zinc/RING finger domain, C3HC4 (zinc finger)"/>
    <property type="match status" value="1"/>
</dbReference>
<dbReference type="Gramene" id="TraesROB_scaffold_009832_01G000100.1">
    <property type="protein sequence ID" value="TraesROB_scaffold_009832_01G000100.1"/>
    <property type="gene ID" value="TraesROB_scaffold_009832_01G000100"/>
</dbReference>
<dbReference type="AlphaFoldDB" id="A0A3B6SFM5"/>
<dbReference type="UniPathway" id="UPA00143"/>
<evidence type="ECO:0000259" key="6">
    <source>
        <dbReference type="PROSITE" id="PS51081"/>
    </source>
</evidence>
<keyword evidence="3" id="KW-0862">Zinc</keyword>
<reference evidence="7" key="2">
    <citation type="submission" date="2018-10" db="UniProtKB">
        <authorList>
            <consortium name="EnsemblPlants"/>
        </authorList>
    </citation>
    <scope>IDENTIFICATION</scope>
</reference>
<comment type="function">
    <text evidence="4">E3 ubiquitin-protein ligase that mediates ubiquitination and subsequent proteasomal degradation of target proteins. E3 ubiquitin ligases accept ubiquitin from an E2 ubiquitin-conjugating enzyme in the form of a thioester and then directly transfers the ubiquitin to targeted substrates. It probably triggers the ubiquitin-mediated degradation of different substrates.</text>
</comment>
<dbReference type="PANTHER" id="PTHR46632">
    <property type="entry name" value="E3 UBIQUITIN-PROTEIN LIGASE SINA-LIKE 4"/>
    <property type="match status" value="1"/>
</dbReference>
<protein>
    <submittedName>
        <fullName evidence="7">E3 ubiquitin-protein ligase</fullName>
    </submittedName>
</protein>
<keyword evidence="1" id="KW-0479">Metal-binding</keyword>
<evidence type="ECO:0000256" key="5">
    <source>
        <dbReference type="PROSITE-ProRule" id="PRU00455"/>
    </source>
</evidence>
<dbReference type="SUPFAM" id="SSF49599">
    <property type="entry name" value="TRAF domain-like"/>
    <property type="match status" value="1"/>
</dbReference>
<dbReference type="InterPro" id="IPR013010">
    <property type="entry name" value="Znf_SIAH"/>
</dbReference>
<dbReference type="InterPro" id="IPR044286">
    <property type="entry name" value="SINL_plant"/>
</dbReference>
<organism evidence="7">
    <name type="scientific">Triticum aestivum</name>
    <name type="common">Wheat</name>
    <dbReference type="NCBI Taxonomy" id="4565"/>
    <lineage>
        <taxon>Eukaryota</taxon>
        <taxon>Viridiplantae</taxon>
        <taxon>Streptophyta</taxon>
        <taxon>Embryophyta</taxon>
        <taxon>Tracheophyta</taxon>
        <taxon>Spermatophyta</taxon>
        <taxon>Magnoliopsida</taxon>
        <taxon>Liliopsida</taxon>
        <taxon>Poales</taxon>
        <taxon>Poaceae</taxon>
        <taxon>BOP clade</taxon>
        <taxon>Pooideae</taxon>
        <taxon>Triticodae</taxon>
        <taxon>Triticeae</taxon>
        <taxon>Triticinae</taxon>
        <taxon>Triticum</taxon>
    </lineage>
</organism>
<keyword evidence="2 5" id="KW-0863">Zinc-finger</keyword>
<evidence type="ECO:0000256" key="4">
    <source>
        <dbReference type="ARBA" id="ARBA00024004"/>
    </source>
</evidence>
<dbReference type="GO" id="GO:0016567">
    <property type="term" value="P:protein ubiquitination"/>
    <property type="evidence" value="ECO:0007669"/>
    <property type="project" value="UniProtKB-UniPathway"/>
</dbReference>
<dbReference type="OMA" id="YEPRDHE"/>
<dbReference type="Proteomes" id="UP000019116">
    <property type="component" value="Chromosome 7B"/>
</dbReference>